<evidence type="ECO:0000256" key="6">
    <source>
        <dbReference type="ARBA" id="ARBA00022781"/>
    </source>
</evidence>
<organism evidence="12 13">
    <name type="scientific">Candidatus Kaiserbacteria bacterium GW2011_GWA1_50_28</name>
    <dbReference type="NCBI Taxonomy" id="1618668"/>
    <lineage>
        <taxon>Bacteria</taxon>
        <taxon>Candidatus Kaiseribacteriota</taxon>
    </lineage>
</organism>
<keyword evidence="3" id="KW-0813">Transport</keyword>
<dbReference type="GO" id="GO:0005886">
    <property type="term" value="C:plasma membrane"/>
    <property type="evidence" value="ECO:0007669"/>
    <property type="project" value="TreeGrafter"/>
</dbReference>
<evidence type="ECO:0000256" key="11">
    <source>
        <dbReference type="SAM" id="Phobius"/>
    </source>
</evidence>
<dbReference type="CDD" id="cd00310">
    <property type="entry name" value="ATP-synt_Fo_a_6"/>
    <property type="match status" value="1"/>
</dbReference>
<protein>
    <submittedName>
        <fullName evidence="12">ATP synthase F0, A subunit</fullName>
    </submittedName>
</protein>
<evidence type="ECO:0000313" key="13">
    <source>
        <dbReference type="Proteomes" id="UP000034057"/>
    </source>
</evidence>
<sequence>MVFVSLFRSVNTDLNVPLALAIISFLVVEITGIAVLGGMKYAGKFISFKSPIAFVVGLVELIGEIVRVVSLSFRLFGNILAGEIIILVAAYFMPYFLPVPLMVFELFIGFLQAAIFALLTLFFLKLAVAEPAH</sequence>
<gene>
    <name evidence="12" type="ORF">UY59_C0023G0005</name>
</gene>
<dbReference type="GO" id="GO:0046933">
    <property type="term" value="F:proton-transporting ATP synthase activity, rotational mechanism"/>
    <property type="evidence" value="ECO:0007669"/>
    <property type="project" value="TreeGrafter"/>
</dbReference>
<dbReference type="InterPro" id="IPR045082">
    <property type="entry name" value="ATP_syn_F0_a_bact/chloroplast"/>
</dbReference>
<dbReference type="InterPro" id="IPR023011">
    <property type="entry name" value="ATP_synth_F0_asu_AS"/>
</dbReference>
<dbReference type="Gene3D" id="1.20.120.220">
    <property type="entry name" value="ATP synthase, F0 complex, subunit A"/>
    <property type="match status" value="1"/>
</dbReference>
<evidence type="ECO:0000256" key="9">
    <source>
        <dbReference type="ARBA" id="ARBA00023136"/>
    </source>
</evidence>
<comment type="subcellular location">
    <subcellularLocation>
        <location evidence="1">Membrane</location>
        <topology evidence="1">Multi-pass membrane protein</topology>
    </subcellularLocation>
</comment>
<evidence type="ECO:0000256" key="7">
    <source>
        <dbReference type="ARBA" id="ARBA00022989"/>
    </source>
</evidence>
<dbReference type="PRINTS" id="PR00123">
    <property type="entry name" value="ATPASEA"/>
</dbReference>
<dbReference type="AlphaFoldDB" id="A0A0G1WGE9"/>
<keyword evidence="4" id="KW-0138">CF(0)</keyword>
<reference evidence="12 13" key="1">
    <citation type="journal article" date="2015" name="Nature">
        <title>rRNA introns, odd ribosomes, and small enigmatic genomes across a large radiation of phyla.</title>
        <authorList>
            <person name="Brown C.T."/>
            <person name="Hug L.A."/>
            <person name="Thomas B.C."/>
            <person name="Sharon I."/>
            <person name="Castelle C.J."/>
            <person name="Singh A."/>
            <person name="Wilkins M.J."/>
            <person name="Williams K.H."/>
            <person name="Banfield J.F."/>
        </authorList>
    </citation>
    <scope>NUCLEOTIDE SEQUENCE [LARGE SCALE GENOMIC DNA]</scope>
</reference>
<feature type="transmembrane region" description="Helical" evidence="11">
    <location>
        <begin position="104"/>
        <end position="124"/>
    </location>
</feature>
<dbReference type="PANTHER" id="PTHR42823">
    <property type="entry name" value="ATP SYNTHASE SUBUNIT A, CHLOROPLASTIC"/>
    <property type="match status" value="1"/>
</dbReference>
<dbReference type="GO" id="GO:0045259">
    <property type="term" value="C:proton-transporting ATP synthase complex"/>
    <property type="evidence" value="ECO:0007669"/>
    <property type="project" value="UniProtKB-KW"/>
</dbReference>
<feature type="transmembrane region" description="Helical" evidence="11">
    <location>
        <begin position="16"/>
        <end position="39"/>
    </location>
</feature>
<dbReference type="Proteomes" id="UP000034057">
    <property type="component" value="Unassembled WGS sequence"/>
</dbReference>
<name>A0A0G1WGE9_9BACT</name>
<keyword evidence="6" id="KW-0375">Hydrogen ion transport</keyword>
<evidence type="ECO:0000256" key="8">
    <source>
        <dbReference type="ARBA" id="ARBA00023065"/>
    </source>
</evidence>
<keyword evidence="9 11" id="KW-0472">Membrane</keyword>
<accession>A0A0G1WGE9</accession>
<evidence type="ECO:0000256" key="2">
    <source>
        <dbReference type="ARBA" id="ARBA00006810"/>
    </source>
</evidence>
<feature type="transmembrane region" description="Helical" evidence="11">
    <location>
        <begin position="75"/>
        <end position="97"/>
    </location>
</feature>
<dbReference type="PROSITE" id="PS00449">
    <property type="entry name" value="ATPASE_A"/>
    <property type="match status" value="1"/>
</dbReference>
<comment type="caution">
    <text evidence="12">The sequence shown here is derived from an EMBL/GenBank/DDBJ whole genome shotgun (WGS) entry which is preliminary data.</text>
</comment>
<dbReference type="InterPro" id="IPR035908">
    <property type="entry name" value="F0_ATP_A_sf"/>
</dbReference>
<dbReference type="InterPro" id="IPR000568">
    <property type="entry name" value="ATP_synth_F0_asu"/>
</dbReference>
<dbReference type="EMBL" id="LCQO01000023">
    <property type="protein sequence ID" value="KKW17873.1"/>
    <property type="molecule type" value="Genomic_DNA"/>
</dbReference>
<evidence type="ECO:0000256" key="3">
    <source>
        <dbReference type="ARBA" id="ARBA00022448"/>
    </source>
</evidence>
<evidence type="ECO:0000256" key="5">
    <source>
        <dbReference type="ARBA" id="ARBA00022692"/>
    </source>
</evidence>
<dbReference type="SUPFAM" id="SSF81336">
    <property type="entry name" value="F1F0 ATP synthase subunit A"/>
    <property type="match status" value="1"/>
</dbReference>
<evidence type="ECO:0000256" key="10">
    <source>
        <dbReference type="ARBA" id="ARBA00023310"/>
    </source>
</evidence>
<dbReference type="GO" id="GO:0042777">
    <property type="term" value="P:proton motive force-driven plasma membrane ATP synthesis"/>
    <property type="evidence" value="ECO:0007669"/>
    <property type="project" value="TreeGrafter"/>
</dbReference>
<comment type="similarity">
    <text evidence="2">Belongs to the ATPase A chain family.</text>
</comment>
<keyword evidence="10" id="KW-0066">ATP synthesis</keyword>
<keyword evidence="8" id="KW-0406">Ion transport</keyword>
<proteinExistence type="inferred from homology"/>
<dbReference type="Pfam" id="PF00119">
    <property type="entry name" value="ATP-synt_A"/>
    <property type="match status" value="1"/>
</dbReference>
<evidence type="ECO:0000256" key="1">
    <source>
        <dbReference type="ARBA" id="ARBA00004141"/>
    </source>
</evidence>
<dbReference type="PANTHER" id="PTHR42823:SF3">
    <property type="entry name" value="ATP SYNTHASE SUBUNIT A, CHLOROPLASTIC"/>
    <property type="match status" value="1"/>
</dbReference>
<keyword evidence="7 11" id="KW-1133">Transmembrane helix</keyword>
<dbReference type="PATRIC" id="fig|1618668.3.peg.342"/>
<keyword evidence="5 11" id="KW-0812">Transmembrane</keyword>
<evidence type="ECO:0000256" key="4">
    <source>
        <dbReference type="ARBA" id="ARBA00022547"/>
    </source>
</evidence>
<evidence type="ECO:0000313" key="12">
    <source>
        <dbReference type="EMBL" id="KKW17873.1"/>
    </source>
</evidence>